<comment type="pathway">
    <text evidence="14">Carbohydrate metabolism; D-ribose degradation; D-ribose 5-phosphate from beta-D-ribopyranose: step 2/2.</text>
</comment>
<dbReference type="Gene3D" id="3.40.1190.20">
    <property type="match status" value="1"/>
</dbReference>
<keyword evidence="13" id="KW-0496">Mitochondrion</keyword>
<dbReference type="SUPFAM" id="SSF53613">
    <property type="entry name" value="Ribokinase-like"/>
    <property type="match status" value="1"/>
</dbReference>
<feature type="binding site" evidence="14">
    <location>
        <position position="494"/>
    </location>
    <ligand>
        <name>K(+)</name>
        <dbReference type="ChEBI" id="CHEBI:29103"/>
    </ligand>
</feature>
<feature type="binding site" evidence="14">
    <location>
        <begin position="497"/>
        <end position="498"/>
    </location>
    <ligand>
        <name>ATP</name>
        <dbReference type="ChEBI" id="CHEBI:30616"/>
    </ligand>
</feature>
<evidence type="ECO:0000256" key="13">
    <source>
        <dbReference type="HAMAP-Rule" id="MF_03135"/>
    </source>
</evidence>
<keyword evidence="18" id="KW-1185">Reference proteome</keyword>
<evidence type="ECO:0000256" key="11">
    <source>
        <dbReference type="ARBA" id="ARBA00022958"/>
    </source>
</evidence>
<comment type="activity regulation">
    <text evidence="14">Activated by a monovalent cation that binds near, but not in, the active site. The most likely occupant of the site in vivo is potassium. Ion binding induces a conformational change that may alter substrate affinity.</text>
</comment>
<evidence type="ECO:0000313" key="17">
    <source>
        <dbReference type="EMBL" id="CAG5113992.1"/>
    </source>
</evidence>
<sequence length="1104" mass="122448">MRLRQESQLPLGTCRSALQATNWNFEEAVIHLEKEAKALGMKKMESLASRKTPEGCVGVATEGNKGAMVIINCESEPVSKTPEFNKLVNTVTSTLLAKEAGDFTGEAIVELDGVKDSLAQAIGLLKENIQIKSGKVVAGPNLGFYVRNFNKEYPNNGTYGSLVSLSGGSSELSADLAAHCVLELPDVTGDIPEGPLFIDDLAADENRLLYQPLNGGQSIVFNVLAEQNAELLSWTRFKVSKMVWDILVAGSLNVDQIAYCSRLPGPGETLLGERYETGLGGKGANQAVQAGIDGALLSGEGKVGLLGAVGDDQNGSWYVEELAKTGTDCSKIITKADCSTGVAPITVSMENGENSIVVVPGANMRFTGEDLDEEAFKGTKIVICQNEIPVSTTKRALQLGRAAGAKTIYSPAPCPSREDFETFSEQINYLIANQTEALELSGKETIQEAATTLQEKYKIKSVIVTLGGDGFAVKSEGELTLHPVVEKVDVVDTTGAGDSFVGAFSYSLTKTQKTTIEHAKFASMVASRSTTRKKTRLPEEEAYLPITSDELFNKSGEDSDILVDEEIINCQTTCKSTIQSFFLDQFKTWDPETFMKLITQRVLEKSMRVVLEDIDENIIIPVFQILHRTHSAELNVIGILAEMSDNVWTLSRNTRIFLLEASKYYMLKPERVILERVLYYLRMVNTPKNQELVLLLEQLGRSSCSLDSAVLDAYCDLTVDCTESFDLVFDTKAKLDFPITNKDLQADQNKVHEDSRERTIEFLNGNQQKVEDERINAGNCDDDDDDDDRESLDSDDLEFEQFEFETPNLSKYSPRFLMEASGILVERNLPQSMSKTEKTKRKLAALETIPYLAKVNQVSSKELVEEILKGIVYFEIVNDNDAALVGDALESLAVVAPEFYAPAIVGEFYAESMPLEKRQIILASLSKAVKQLADNPFEELEEEIAFEKLALSAKVESQSRRWGSRPKSEKMLKSRFYPAAGYFLFPFLRSWDSNKRTLMLETCDKDVLSRMIAFVGQIISLLDNIPEIEKYVLPSIDFLATFRRIDDTNLKLVIIKSYQVCLLSIASTKQEIWMDITWKMWLEECQSLDCPRLSLAATDLLNLF</sequence>
<dbReference type="CDD" id="cd01174">
    <property type="entry name" value="ribokinase"/>
    <property type="match status" value="1"/>
</dbReference>
<keyword evidence="14" id="KW-0539">Nucleus</keyword>
<name>A0ABN7TEP4_OIKDI</name>
<dbReference type="PANTHER" id="PTHR10584">
    <property type="entry name" value="SUGAR KINASE"/>
    <property type="match status" value="1"/>
</dbReference>
<accession>A0ABN7TEP4</accession>
<dbReference type="InterPro" id="IPR002139">
    <property type="entry name" value="Ribo/fructo_kinase"/>
</dbReference>
<keyword evidence="9 14" id="KW-0460">Magnesium</keyword>
<dbReference type="Pfam" id="PF00889">
    <property type="entry name" value="EF_TS"/>
    <property type="match status" value="1"/>
</dbReference>
<evidence type="ECO:0000256" key="1">
    <source>
        <dbReference type="ARBA" id="ARBA00005380"/>
    </source>
</evidence>
<comment type="caution">
    <text evidence="14">Lacks conserved residue(s) required for the propagation of feature annotation.</text>
</comment>
<evidence type="ECO:0000256" key="5">
    <source>
        <dbReference type="ARBA" id="ARBA00022741"/>
    </source>
</evidence>
<keyword evidence="4 14" id="KW-0479">Metal-binding</keyword>
<keyword evidence="7 14" id="KW-0418">Kinase</keyword>
<feature type="binding site" evidence="14">
    <location>
        <position position="387"/>
    </location>
    <ligand>
        <name>substrate</name>
    </ligand>
</feature>
<evidence type="ECO:0000313" key="18">
    <source>
        <dbReference type="Proteomes" id="UP001158576"/>
    </source>
</evidence>
<evidence type="ECO:0000256" key="12">
    <source>
        <dbReference type="ARBA" id="ARBA00023277"/>
    </source>
</evidence>
<evidence type="ECO:0000256" key="6">
    <source>
        <dbReference type="ARBA" id="ARBA00022768"/>
    </source>
</evidence>
<keyword evidence="10 13" id="KW-0648">Protein biosynthesis</keyword>
<feature type="binding site" evidence="14">
    <location>
        <begin position="281"/>
        <end position="285"/>
    </location>
    <ligand>
        <name>substrate</name>
    </ligand>
</feature>
<comment type="similarity">
    <text evidence="2 13">Belongs to the EF-Ts family.</text>
</comment>
<feature type="domain" description="Carbohydrate kinase PfkB" evidence="15">
    <location>
        <begin position="246"/>
        <end position="540"/>
    </location>
</feature>
<feature type="active site" description="Proton acceptor" evidence="14">
    <location>
        <position position="498"/>
    </location>
</feature>
<proteinExistence type="inferred from homology"/>
<evidence type="ECO:0000256" key="3">
    <source>
        <dbReference type="ARBA" id="ARBA00022679"/>
    </source>
</evidence>
<gene>
    <name evidence="17" type="ORF">OKIOD_LOCUS16842</name>
</gene>
<dbReference type="Pfam" id="PF00294">
    <property type="entry name" value="PfkB"/>
    <property type="match status" value="1"/>
</dbReference>
<dbReference type="PANTHER" id="PTHR10584:SF166">
    <property type="entry name" value="RIBOKINASE"/>
    <property type="match status" value="1"/>
</dbReference>
<comment type="function">
    <text evidence="13">Associates with the EF-Tu.GDP complex and induces the exchange of GDP to GTP. It remains bound to the aminoacyl-tRNA.EF-Tu.GTP complex up to the GTP hydrolysis stage on the ribosome.</text>
</comment>
<feature type="binding site" evidence="14">
    <location>
        <position position="492"/>
    </location>
    <ligand>
        <name>K(+)</name>
        <dbReference type="ChEBI" id="CHEBI:29103"/>
    </ligand>
</feature>
<feature type="binding site" evidence="14">
    <location>
        <begin position="253"/>
        <end position="255"/>
    </location>
    <ligand>
        <name>substrate</name>
    </ligand>
</feature>
<dbReference type="InterPro" id="IPR009060">
    <property type="entry name" value="UBA-like_sf"/>
</dbReference>
<dbReference type="InterPro" id="IPR011877">
    <property type="entry name" value="Ribokinase"/>
</dbReference>
<dbReference type="SUPFAM" id="SSF54713">
    <property type="entry name" value="Elongation factor Ts (EF-Ts), dimerisation domain"/>
    <property type="match status" value="1"/>
</dbReference>
<dbReference type="EMBL" id="OU015567">
    <property type="protein sequence ID" value="CAG5113992.1"/>
    <property type="molecule type" value="Genomic_DNA"/>
</dbReference>
<protein>
    <recommendedName>
        <fullName evidence="13 14">Multifunctional fusion protein</fullName>
    </recommendedName>
    <domain>
        <recommendedName>
            <fullName evidence="13">Elongation factor Ts, mitochondrial</fullName>
            <shortName evidence="13">EF-Ts</shortName>
            <shortName evidence="13">EF-TsMt</shortName>
        </recommendedName>
    </domain>
    <domain>
        <recommendedName>
            <fullName evidence="14">Ribokinase</fullName>
            <shortName evidence="14">RK</shortName>
            <ecNumber evidence="14">2.7.1.15</ecNumber>
        </recommendedName>
    </domain>
</protein>
<evidence type="ECO:0000256" key="9">
    <source>
        <dbReference type="ARBA" id="ARBA00022842"/>
    </source>
</evidence>
<dbReference type="Gene3D" id="1.10.8.10">
    <property type="entry name" value="DNA helicase RuvA subunit, C-terminal domain"/>
    <property type="match status" value="1"/>
</dbReference>
<evidence type="ECO:0000256" key="2">
    <source>
        <dbReference type="ARBA" id="ARBA00005532"/>
    </source>
</evidence>
<feature type="binding site" evidence="14">
    <location>
        <position position="498"/>
    </location>
    <ligand>
        <name>substrate</name>
    </ligand>
</feature>
<dbReference type="EC" id="2.7.1.15" evidence="14"/>
<comment type="function">
    <text evidence="14">Catalyzes the phosphorylation of ribose at O-5 in a reaction requiring ATP and magnesium. The resulting D-ribose-5-phosphate can then be used either for sythesis of nucleotides, histidine, and tryptophan, or as a component of the pentose phosphate pathway.</text>
</comment>
<dbReference type="PROSITE" id="PS00584">
    <property type="entry name" value="PFKB_KINASES_2"/>
    <property type="match status" value="1"/>
</dbReference>
<reference evidence="17 18" key="1">
    <citation type="submission" date="2021-04" db="EMBL/GenBank/DDBJ databases">
        <authorList>
            <person name="Bliznina A."/>
        </authorList>
    </citation>
    <scope>NUCLEOTIDE SEQUENCE [LARGE SCALE GENOMIC DNA]</scope>
</reference>
<dbReference type="InterPro" id="IPR001816">
    <property type="entry name" value="Transl_elong_EFTs/EF1B"/>
</dbReference>
<keyword evidence="12 14" id="KW-0119">Carbohydrate metabolism</keyword>
<evidence type="ECO:0000256" key="4">
    <source>
        <dbReference type="ARBA" id="ARBA00022723"/>
    </source>
</evidence>
<comment type="catalytic activity">
    <reaction evidence="14">
        <text>D-ribose + ATP = D-ribose 5-phosphate + ADP + H(+)</text>
        <dbReference type="Rhea" id="RHEA:13697"/>
        <dbReference type="ChEBI" id="CHEBI:15378"/>
        <dbReference type="ChEBI" id="CHEBI:30616"/>
        <dbReference type="ChEBI" id="CHEBI:47013"/>
        <dbReference type="ChEBI" id="CHEBI:78346"/>
        <dbReference type="ChEBI" id="CHEBI:456216"/>
        <dbReference type="EC" id="2.7.1.15"/>
    </reaction>
</comment>
<evidence type="ECO:0000259" key="16">
    <source>
        <dbReference type="Pfam" id="PF00889"/>
    </source>
</evidence>
<dbReference type="InterPro" id="IPR002173">
    <property type="entry name" value="Carboh/pur_kinase_PfkB_CS"/>
</dbReference>
<comment type="similarity">
    <text evidence="14">Belongs to the carbohydrate kinase PfkB family. Ribokinase subfamily.</text>
</comment>
<organism evidence="17 18">
    <name type="scientific">Oikopleura dioica</name>
    <name type="common">Tunicate</name>
    <dbReference type="NCBI Taxonomy" id="34765"/>
    <lineage>
        <taxon>Eukaryota</taxon>
        <taxon>Metazoa</taxon>
        <taxon>Chordata</taxon>
        <taxon>Tunicata</taxon>
        <taxon>Appendicularia</taxon>
        <taxon>Copelata</taxon>
        <taxon>Oikopleuridae</taxon>
        <taxon>Oikopleura</taxon>
    </lineage>
</organism>
<dbReference type="Gene3D" id="3.30.479.20">
    <property type="entry name" value="Elongation factor Ts, dimerisation domain"/>
    <property type="match status" value="1"/>
</dbReference>
<dbReference type="SUPFAM" id="SSF46934">
    <property type="entry name" value="UBA-like"/>
    <property type="match status" value="1"/>
</dbReference>
<evidence type="ECO:0000259" key="15">
    <source>
        <dbReference type="Pfam" id="PF00294"/>
    </source>
</evidence>
<dbReference type="Proteomes" id="UP001158576">
    <property type="component" value="Chromosome 2"/>
</dbReference>
<dbReference type="HAMAP" id="MF_01987">
    <property type="entry name" value="Ribokinase"/>
    <property type="match status" value="1"/>
</dbReference>
<comment type="subunit">
    <text evidence="14">Homodimer.</text>
</comment>
<dbReference type="InterPro" id="IPR036402">
    <property type="entry name" value="EF-Ts_dimer_sf"/>
</dbReference>
<evidence type="ECO:0000256" key="10">
    <source>
        <dbReference type="ARBA" id="ARBA00022917"/>
    </source>
</evidence>
<dbReference type="PRINTS" id="PR00990">
    <property type="entry name" value="RIBOKINASE"/>
</dbReference>
<keyword evidence="3 14" id="KW-0808">Transferase</keyword>
<comment type="similarity">
    <text evidence="1">Belongs to the carbohydrate kinase pfkB family.</text>
</comment>
<feature type="binding site" evidence="14">
    <location>
        <position position="433"/>
    </location>
    <ligand>
        <name>ATP</name>
        <dbReference type="ChEBI" id="CHEBI:30616"/>
    </ligand>
</feature>
<evidence type="ECO:0000256" key="8">
    <source>
        <dbReference type="ARBA" id="ARBA00022840"/>
    </source>
</evidence>
<dbReference type="InterPro" id="IPR011611">
    <property type="entry name" value="PfkB_dom"/>
</dbReference>
<feature type="binding site" evidence="14">
    <location>
        <begin position="465"/>
        <end position="470"/>
    </location>
    <ligand>
        <name>ATP</name>
        <dbReference type="ChEBI" id="CHEBI:30616"/>
    </ligand>
</feature>
<dbReference type="InterPro" id="IPR029056">
    <property type="entry name" value="Ribokinase-like"/>
</dbReference>
<evidence type="ECO:0000256" key="14">
    <source>
        <dbReference type="HAMAP-Rule" id="MF_03215"/>
    </source>
</evidence>
<keyword evidence="6 13" id="KW-0251">Elongation factor</keyword>
<keyword evidence="5 14" id="KW-0547">Nucleotide-binding</keyword>
<feature type="binding site" evidence="14">
    <location>
        <position position="532"/>
    </location>
    <ligand>
        <name>K(+)</name>
        <dbReference type="ChEBI" id="CHEBI:29103"/>
    </ligand>
</feature>
<keyword evidence="8 14" id="KW-0067">ATP-binding</keyword>
<dbReference type="HAMAP" id="MF_00050">
    <property type="entry name" value="EF_Ts"/>
    <property type="match status" value="1"/>
</dbReference>
<comment type="subcellular location">
    <subcellularLocation>
        <location evidence="14">Cytoplasm</location>
    </subcellularLocation>
    <subcellularLocation>
        <location evidence="14">Nucleus</location>
    </subcellularLocation>
    <subcellularLocation>
        <location evidence="13">Mitochondrion</location>
    </subcellularLocation>
</comment>
<dbReference type="InterPro" id="IPR014039">
    <property type="entry name" value="Transl_elong_EFTs/EF1B_dimer"/>
</dbReference>
<keyword evidence="14" id="KW-0963">Cytoplasm</keyword>
<feature type="domain" description="Translation elongation factor EFTs/EF1B dimerisation" evidence="16">
    <location>
        <begin position="66"/>
        <end position="182"/>
    </location>
</feature>
<feature type="binding site" evidence="14">
    <location>
        <position position="529"/>
    </location>
    <ligand>
        <name>K(+)</name>
        <dbReference type="ChEBI" id="CHEBI:29103"/>
    </ligand>
</feature>
<keyword evidence="11 14" id="KW-0630">Potassium</keyword>
<comment type="cofactor">
    <cofactor evidence="14">
        <name>Mg(2+)</name>
        <dbReference type="ChEBI" id="CHEBI:18420"/>
    </cofactor>
    <text evidence="14">Requires a divalent cation, most likely magnesium in vivo, as an electrophilic catalyst to aid phosphoryl group transfer. It is the chelate of the metal and the nucleotide that is the actual substrate.</text>
</comment>
<evidence type="ECO:0000256" key="7">
    <source>
        <dbReference type="ARBA" id="ARBA00022777"/>
    </source>
</evidence>